<organism evidence="2 3">
    <name type="scientific">Exiguobacterium aurantiacum</name>
    <dbReference type="NCBI Taxonomy" id="33987"/>
    <lineage>
        <taxon>Bacteria</taxon>
        <taxon>Bacillati</taxon>
        <taxon>Bacillota</taxon>
        <taxon>Bacilli</taxon>
        <taxon>Bacillales</taxon>
        <taxon>Bacillales Family XII. Incertae Sedis</taxon>
        <taxon>Exiguobacterium</taxon>
    </lineage>
</organism>
<evidence type="ECO:0000313" key="3">
    <source>
        <dbReference type="Proteomes" id="UP000254060"/>
    </source>
</evidence>
<dbReference type="Pfam" id="PF09515">
    <property type="entry name" value="Thia_YuaJ"/>
    <property type="match status" value="1"/>
</dbReference>
<accession>A0A377FUM8</accession>
<gene>
    <name evidence="2" type="primary">thiT</name>
    <name evidence="2" type="ORF">NCTC13163_01880</name>
</gene>
<dbReference type="Gene3D" id="1.10.1760.20">
    <property type="match status" value="1"/>
</dbReference>
<evidence type="ECO:0000256" key="1">
    <source>
        <dbReference type="SAM" id="Phobius"/>
    </source>
</evidence>
<dbReference type="RefSeq" id="WP_029335419.1">
    <property type="nucleotide sequence ID" value="NZ_UGGP01000001.1"/>
</dbReference>
<dbReference type="GO" id="GO:0015234">
    <property type="term" value="F:thiamine transmembrane transporter activity"/>
    <property type="evidence" value="ECO:0007669"/>
    <property type="project" value="InterPro"/>
</dbReference>
<keyword evidence="1" id="KW-0472">Membrane</keyword>
<dbReference type="NCBIfam" id="TIGR02357">
    <property type="entry name" value="ECF_ThiT_YuaJ"/>
    <property type="match status" value="1"/>
</dbReference>
<dbReference type="InterPro" id="IPR012651">
    <property type="entry name" value="Thia_Transptr_ThiT"/>
</dbReference>
<feature type="transmembrane region" description="Helical" evidence="1">
    <location>
        <begin position="113"/>
        <end position="141"/>
    </location>
</feature>
<keyword evidence="1" id="KW-0812">Transmembrane</keyword>
<name>A0A377FUM8_9BACL</name>
<reference evidence="2 3" key="1">
    <citation type="submission" date="2018-06" db="EMBL/GenBank/DDBJ databases">
        <authorList>
            <consortium name="Pathogen Informatics"/>
            <person name="Doyle S."/>
        </authorList>
    </citation>
    <scope>NUCLEOTIDE SEQUENCE [LARGE SCALE GENOMIC DNA]</scope>
    <source>
        <strain evidence="2 3">NCTC13163</strain>
    </source>
</reference>
<dbReference type="GO" id="GO:0005886">
    <property type="term" value="C:plasma membrane"/>
    <property type="evidence" value="ECO:0007669"/>
    <property type="project" value="InterPro"/>
</dbReference>
<dbReference type="STRING" id="1397694.GCA_000702585_02375"/>
<protein>
    <submittedName>
        <fullName evidence="2">Thiamine ECF transporter S component ThiT</fullName>
    </submittedName>
</protein>
<dbReference type="EMBL" id="UGGP01000001">
    <property type="protein sequence ID" value="STO08509.1"/>
    <property type="molecule type" value="Genomic_DNA"/>
</dbReference>
<sequence>MKQKLKLQALIEISLFSALALIFDLLMPYRMPQGGSITLVMLPIFVMAYRHGLKGGLATGALVGTLQLLFGAYIFTPVQFLVDYTFAYGLVGMAGVFAGQVKRAAHDGTKKTLVFYLILGALLGSLLRYAAHVLSGIVFFAQYAEGPVVAYSLGYNMTYMLPSFLIATIVLVLLFTTAPRFATLATRDVR</sequence>
<feature type="transmembrane region" description="Helical" evidence="1">
    <location>
        <begin position="7"/>
        <end position="27"/>
    </location>
</feature>
<dbReference type="Proteomes" id="UP000254060">
    <property type="component" value="Unassembled WGS sequence"/>
</dbReference>
<proteinExistence type="predicted"/>
<dbReference type="OrthoDB" id="9795813at2"/>
<feature type="transmembrane region" description="Helical" evidence="1">
    <location>
        <begin position="81"/>
        <end position="101"/>
    </location>
</feature>
<dbReference type="AlphaFoldDB" id="A0A377FUM8"/>
<feature type="transmembrane region" description="Helical" evidence="1">
    <location>
        <begin position="161"/>
        <end position="182"/>
    </location>
</feature>
<feature type="transmembrane region" description="Helical" evidence="1">
    <location>
        <begin position="33"/>
        <end position="49"/>
    </location>
</feature>
<evidence type="ECO:0000313" key="2">
    <source>
        <dbReference type="EMBL" id="STO08509.1"/>
    </source>
</evidence>
<feature type="transmembrane region" description="Helical" evidence="1">
    <location>
        <begin position="56"/>
        <end position="75"/>
    </location>
</feature>
<keyword evidence="1" id="KW-1133">Transmembrane helix</keyword>